<keyword evidence="2" id="KW-1185">Reference proteome</keyword>
<dbReference type="EMBL" id="CP111019">
    <property type="protein sequence ID" value="WAR11599.1"/>
    <property type="molecule type" value="Genomic_DNA"/>
</dbReference>
<dbReference type="Proteomes" id="UP001164746">
    <property type="component" value="Chromosome 8"/>
</dbReference>
<protein>
    <submittedName>
        <fullName evidence="1">Uncharacterized protein</fullName>
    </submittedName>
</protein>
<accession>A0ABY7ET63</accession>
<gene>
    <name evidence="1" type="ORF">MAR_025779</name>
</gene>
<evidence type="ECO:0000313" key="2">
    <source>
        <dbReference type="Proteomes" id="UP001164746"/>
    </source>
</evidence>
<reference evidence="1" key="1">
    <citation type="submission" date="2022-11" db="EMBL/GenBank/DDBJ databases">
        <title>Centuries of genome instability and evolution in soft-shell clam transmissible cancer (bioRxiv).</title>
        <authorList>
            <person name="Hart S.F.M."/>
            <person name="Yonemitsu M.A."/>
            <person name="Giersch R.M."/>
            <person name="Beal B.F."/>
            <person name="Arriagada G."/>
            <person name="Davis B.W."/>
            <person name="Ostrander E.A."/>
            <person name="Goff S.P."/>
            <person name="Metzger M.J."/>
        </authorList>
    </citation>
    <scope>NUCLEOTIDE SEQUENCE</scope>
    <source>
        <strain evidence="1">MELC-2E11</strain>
        <tissue evidence="1">Siphon/mantle</tissue>
    </source>
</reference>
<organism evidence="1 2">
    <name type="scientific">Mya arenaria</name>
    <name type="common">Soft-shell clam</name>
    <dbReference type="NCBI Taxonomy" id="6604"/>
    <lineage>
        <taxon>Eukaryota</taxon>
        <taxon>Metazoa</taxon>
        <taxon>Spiralia</taxon>
        <taxon>Lophotrochozoa</taxon>
        <taxon>Mollusca</taxon>
        <taxon>Bivalvia</taxon>
        <taxon>Autobranchia</taxon>
        <taxon>Heteroconchia</taxon>
        <taxon>Euheterodonta</taxon>
        <taxon>Imparidentia</taxon>
        <taxon>Neoheterodontei</taxon>
        <taxon>Myida</taxon>
        <taxon>Myoidea</taxon>
        <taxon>Myidae</taxon>
        <taxon>Mya</taxon>
    </lineage>
</organism>
<sequence length="104" mass="11721">MSSSADAYLRRLKEYRLYICGDQLEEGSDLFTQRALTCTTNIEIPYFSPNCSKCALEICCYCGGENNLMGDNYISKTFTPNIVKLDHCATRVILQAPKQKHGVK</sequence>
<evidence type="ECO:0000313" key="1">
    <source>
        <dbReference type="EMBL" id="WAR11599.1"/>
    </source>
</evidence>
<proteinExistence type="predicted"/>
<name>A0ABY7ET63_MYAAR</name>
<feature type="non-terminal residue" evidence="1">
    <location>
        <position position="104"/>
    </location>
</feature>